<dbReference type="InterPro" id="IPR001342">
    <property type="entry name" value="HDH_cat"/>
</dbReference>
<dbReference type="EC" id="1.1.1.3" evidence="2 8"/>
<evidence type="ECO:0000313" key="13">
    <source>
        <dbReference type="Proteomes" id="UP000693970"/>
    </source>
</evidence>
<evidence type="ECO:0000256" key="6">
    <source>
        <dbReference type="ARBA" id="ARBA00023002"/>
    </source>
</evidence>
<evidence type="ECO:0000256" key="5">
    <source>
        <dbReference type="ARBA" id="ARBA00022697"/>
    </source>
</evidence>
<evidence type="ECO:0000313" key="12">
    <source>
        <dbReference type="EMBL" id="KAG7351871.1"/>
    </source>
</evidence>
<evidence type="ECO:0000256" key="4">
    <source>
        <dbReference type="ARBA" id="ARBA00022605"/>
    </source>
</evidence>
<evidence type="ECO:0000256" key="2">
    <source>
        <dbReference type="ARBA" id="ARBA00013213"/>
    </source>
</evidence>
<dbReference type="Pfam" id="PF03447">
    <property type="entry name" value="NAD_binding_3"/>
    <property type="match status" value="1"/>
</dbReference>
<dbReference type="GO" id="GO:0050661">
    <property type="term" value="F:NADP binding"/>
    <property type="evidence" value="ECO:0007669"/>
    <property type="project" value="InterPro"/>
</dbReference>
<feature type="domain" description="Homoserine dehydrogenase catalytic" evidence="10">
    <location>
        <begin position="201"/>
        <end position="380"/>
    </location>
</feature>
<accession>A0A9K3KZ82</accession>
<evidence type="ECO:0000259" key="10">
    <source>
        <dbReference type="Pfam" id="PF00742"/>
    </source>
</evidence>
<dbReference type="Proteomes" id="UP000693970">
    <property type="component" value="Unassembled WGS sequence"/>
</dbReference>
<dbReference type="Pfam" id="PF00742">
    <property type="entry name" value="Homoserine_dh"/>
    <property type="match status" value="1"/>
</dbReference>
<evidence type="ECO:0000256" key="8">
    <source>
        <dbReference type="RuleBase" id="RU000579"/>
    </source>
</evidence>
<gene>
    <name evidence="12" type="ORF">IV203_007919</name>
</gene>
<reference evidence="12" key="1">
    <citation type="journal article" date="2021" name="Sci. Rep.">
        <title>Diploid genomic architecture of Nitzschia inconspicua, an elite biomass production diatom.</title>
        <authorList>
            <person name="Oliver A."/>
            <person name="Podell S."/>
            <person name="Pinowska A."/>
            <person name="Traller J.C."/>
            <person name="Smith S.R."/>
            <person name="McClure R."/>
            <person name="Beliaev A."/>
            <person name="Bohutskyi P."/>
            <person name="Hill E.A."/>
            <person name="Rabines A."/>
            <person name="Zheng H."/>
            <person name="Allen L.Z."/>
            <person name="Kuo A."/>
            <person name="Grigoriev I.V."/>
            <person name="Allen A.E."/>
            <person name="Hazlebeck D."/>
            <person name="Allen E.E."/>
        </authorList>
    </citation>
    <scope>NUCLEOTIDE SEQUENCE</scope>
    <source>
        <strain evidence="12">Hildebrandi</strain>
    </source>
</reference>
<dbReference type="PANTHER" id="PTHR43331:SF1">
    <property type="entry name" value="HOMOSERINE DEHYDROGENASE"/>
    <property type="match status" value="1"/>
</dbReference>
<evidence type="ECO:0000256" key="7">
    <source>
        <dbReference type="ARBA" id="ARBA00023167"/>
    </source>
</evidence>
<comment type="pathway">
    <text evidence="8">Amino-acid biosynthesis; L-methionine biosynthesis via de novo pathway; L-homoserine from L-aspartate: step 3/3.</text>
</comment>
<protein>
    <recommendedName>
        <fullName evidence="3 8">Homoserine dehydrogenase</fullName>
        <ecNumber evidence="2 8">1.1.1.3</ecNumber>
    </recommendedName>
</protein>
<dbReference type="InterPro" id="IPR019811">
    <property type="entry name" value="HDH_CS"/>
</dbReference>
<comment type="pathway">
    <text evidence="8">Amino-acid biosynthesis; L-threonine biosynthesis; L-threonine from L-aspartate: step 3/5.</text>
</comment>
<sequence length="497" mass="53510">MKFFSATTYKKIALLLLAVPSSPVTGFVTTLRRQASQFSAISSSSSAATSASSSALSAEACNIGIFGGGTVGGGIVEIIESKREKFEQMTGKSLHVKKICVRDLNKPRDFNVPEGCTVTTDYDDILNDDSLDIIVEVMGGTTKAKDVVSAALQKGRNVVTANKALIAAFMPEIEKLLTDINASRDENVEFRYEAAVCGGIPIIRSLQSDFVGDEISMISGIINGCTNFMLTAMDAEGKSYDEALDEASKLGYAEEDPTLDVGGFDARSKLKILMRLAYGIDVDEEEISCRGITELSKLDFQYAKMMGGSIKLIGVAKAVSPGKVAAFVSPAYVTSGDSLYAVSGATNAVEVISKNLQATTLIGQGAGRYPTANSCINDIVALAKGDKTPLPFNPPAKDVQFVNNYESNFFIRLKYRDGLGITRQCGEVCEKYGVSIHSILQNPITKRDDAAFVLITDKVPLSSVKKFCAEIEGFDWCRGPTFFMPVLREDWETAMVP</sequence>
<keyword evidence="13" id="KW-1185">Reference proteome</keyword>
<dbReference type="PANTHER" id="PTHR43331">
    <property type="entry name" value="HOMOSERINE DEHYDROGENASE"/>
    <property type="match status" value="1"/>
</dbReference>
<evidence type="ECO:0000259" key="11">
    <source>
        <dbReference type="Pfam" id="PF03447"/>
    </source>
</evidence>
<proteinExistence type="inferred from homology"/>
<dbReference type="PROSITE" id="PS01042">
    <property type="entry name" value="HOMOSER_DHGENASE"/>
    <property type="match status" value="1"/>
</dbReference>
<keyword evidence="4 8" id="KW-0028">Amino-acid biosynthesis</keyword>
<comment type="catalytic activity">
    <reaction evidence="8">
        <text>L-homoserine + NADP(+) = L-aspartate 4-semialdehyde + NADPH + H(+)</text>
        <dbReference type="Rhea" id="RHEA:15761"/>
        <dbReference type="ChEBI" id="CHEBI:15378"/>
        <dbReference type="ChEBI" id="CHEBI:57476"/>
        <dbReference type="ChEBI" id="CHEBI:57783"/>
        <dbReference type="ChEBI" id="CHEBI:58349"/>
        <dbReference type="ChEBI" id="CHEBI:537519"/>
        <dbReference type="EC" id="1.1.1.3"/>
    </reaction>
</comment>
<dbReference type="FunFam" id="3.30.360.10:FF:000005">
    <property type="entry name" value="Homoserine dehydrogenase"/>
    <property type="match status" value="1"/>
</dbReference>
<keyword evidence="6 8" id="KW-0560">Oxidoreductase</keyword>
<dbReference type="InterPro" id="IPR005106">
    <property type="entry name" value="Asp/hSer_DH_NAD-bd"/>
</dbReference>
<evidence type="ECO:0000256" key="9">
    <source>
        <dbReference type="RuleBase" id="RU004171"/>
    </source>
</evidence>
<comment type="similarity">
    <text evidence="1 9">Belongs to the homoserine dehydrogenase family.</text>
</comment>
<keyword evidence="5 8" id="KW-0791">Threonine biosynthesis</keyword>
<feature type="domain" description="Aspartate/homoserine dehydrogenase NAD-binding" evidence="11">
    <location>
        <begin position="67"/>
        <end position="169"/>
    </location>
</feature>
<dbReference type="NCBIfam" id="NF004976">
    <property type="entry name" value="PRK06349.1"/>
    <property type="match status" value="1"/>
</dbReference>
<evidence type="ECO:0000256" key="3">
    <source>
        <dbReference type="ARBA" id="ARBA00013376"/>
    </source>
</evidence>
<dbReference type="EMBL" id="JAGRRH010000017">
    <property type="protein sequence ID" value="KAG7351871.1"/>
    <property type="molecule type" value="Genomic_DNA"/>
</dbReference>
<evidence type="ECO:0000256" key="1">
    <source>
        <dbReference type="ARBA" id="ARBA00006753"/>
    </source>
</evidence>
<reference evidence="12" key="2">
    <citation type="submission" date="2021-04" db="EMBL/GenBank/DDBJ databases">
        <authorList>
            <person name="Podell S."/>
        </authorList>
    </citation>
    <scope>NUCLEOTIDE SEQUENCE</scope>
    <source>
        <strain evidence="12">Hildebrandi</strain>
    </source>
</reference>
<organism evidence="12 13">
    <name type="scientific">Nitzschia inconspicua</name>
    <dbReference type="NCBI Taxonomy" id="303405"/>
    <lineage>
        <taxon>Eukaryota</taxon>
        <taxon>Sar</taxon>
        <taxon>Stramenopiles</taxon>
        <taxon>Ochrophyta</taxon>
        <taxon>Bacillariophyta</taxon>
        <taxon>Bacillariophyceae</taxon>
        <taxon>Bacillariophycidae</taxon>
        <taxon>Bacillariales</taxon>
        <taxon>Bacillariaceae</taxon>
        <taxon>Nitzschia</taxon>
    </lineage>
</organism>
<keyword evidence="8" id="KW-0521">NADP</keyword>
<dbReference type="OrthoDB" id="67851at2759"/>
<dbReference type="GO" id="GO:0004412">
    <property type="term" value="F:homoserine dehydrogenase activity"/>
    <property type="evidence" value="ECO:0007669"/>
    <property type="project" value="UniProtKB-EC"/>
</dbReference>
<dbReference type="AlphaFoldDB" id="A0A9K3KZ82"/>
<comment type="caution">
    <text evidence="12">The sequence shown here is derived from an EMBL/GenBank/DDBJ whole genome shotgun (WGS) entry which is preliminary data.</text>
</comment>
<name>A0A9K3KZ82_9STRA</name>
<dbReference type="GO" id="GO:0009086">
    <property type="term" value="P:methionine biosynthetic process"/>
    <property type="evidence" value="ECO:0007669"/>
    <property type="project" value="UniProtKB-KW"/>
</dbReference>
<dbReference type="GO" id="GO:0009088">
    <property type="term" value="P:threonine biosynthetic process"/>
    <property type="evidence" value="ECO:0007669"/>
    <property type="project" value="UniProtKB-KW"/>
</dbReference>
<keyword evidence="7 8" id="KW-0486">Methionine biosynthesis</keyword>